<protein>
    <submittedName>
        <fullName evidence="1">Uncharacterized protein</fullName>
    </submittedName>
</protein>
<evidence type="ECO:0000313" key="1">
    <source>
        <dbReference type="EMBL" id="KAJ8975733.1"/>
    </source>
</evidence>
<accession>A0ABQ9JCP6</accession>
<comment type="caution">
    <text evidence="1">The sequence shown here is derived from an EMBL/GenBank/DDBJ whole genome shotgun (WGS) entry which is preliminary data.</text>
</comment>
<gene>
    <name evidence="1" type="ORF">NQ317_004197</name>
</gene>
<dbReference type="EMBL" id="JAPWTJ010000774">
    <property type="protein sequence ID" value="KAJ8975733.1"/>
    <property type="molecule type" value="Genomic_DNA"/>
</dbReference>
<organism evidence="1 2">
    <name type="scientific">Molorchus minor</name>
    <dbReference type="NCBI Taxonomy" id="1323400"/>
    <lineage>
        <taxon>Eukaryota</taxon>
        <taxon>Metazoa</taxon>
        <taxon>Ecdysozoa</taxon>
        <taxon>Arthropoda</taxon>
        <taxon>Hexapoda</taxon>
        <taxon>Insecta</taxon>
        <taxon>Pterygota</taxon>
        <taxon>Neoptera</taxon>
        <taxon>Endopterygota</taxon>
        <taxon>Coleoptera</taxon>
        <taxon>Polyphaga</taxon>
        <taxon>Cucujiformia</taxon>
        <taxon>Chrysomeloidea</taxon>
        <taxon>Cerambycidae</taxon>
        <taxon>Lamiinae</taxon>
        <taxon>Monochamini</taxon>
        <taxon>Molorchus</taxon>
    </lineage>
</organism>
<dbReference type="Proteomes" id="UP001162164">
    <property type="component" value="Unassembled WGS sequence"/>
</dbReference>
<sequence length="61" mass="7276">MYRQILISKEDRDFQRIPWRFSPHDPIQEFVLNTVMHLAEDEKFSYPSPSLGNLLRAEITV</sequence>
<name>A0ABQ9JCP6_9CUCU</name>
<keyword evidence="2" id="KW-1185">Reference proteome</keyword>
<reference evidence="1" key="1">
    <citation type="journal article" date="2023" name="Insect Mol. Biol.">
        <title>Genome sequencing provides insights into the evolution of gene families encoding plant cell wall-degrading enzymes in longhorned beetles.</title>
        <authorList>
            <person name="Shin N.R."/>
            <person name="Okamura Y."/>
            <person name="Kirsch R."/>
            <person name="Pauchet Y."/>
        </authorList>
    </citation>
    <scope>NUCLEOTIDE SEQUENCE</scope>
    <source>
        <strain evidence="1">MMC_N1</strain>
    </source>
</reference>
<evidence type="ECO:0000313" key="2">
    <source>
        <dbReference type="Proteomes" id="UP001162164"/>
    </source>
</evidence>
<proteinExistence type="predicted"/>